<evidence type="ECO:0000256" key="4">
    <source>
        <dbReference type="ARBA" id="ARBA00022692"/>
    </source>
</evidence>
<dbReference type="STRING" id="983917.RGE_18980"/>
<dbReference type="GO" id="GO:0008556">
    <property type="term" value="F:P-type potassium transmembrane transporter activity"/>
    <property type="evidence" value="ECO:0007669"/>
    <property type="project" value="InterPro"/>
</dbReference>
<keyword evidence="3" id="KW-0633">Potassium transport</keyword>
<evidence type="ECO:0000313" key="12">
    <source>
        <dbReference type="Proteomes" id="UP000007883"/>
    </source>
</evidence>
<keyword evidence="4 10" id="KW-0812">Transmembrane</keyword>
<accession>I0HQF2</accession>
<dbReference type="PANTHER" id="PTHR30607:SF2">
    <property type="entry name" value="POTASSIUM-TRANSPORTING ATPASE POTASSIUM-BINDING SUBUNIT"/>
    <property type="match status" value="1"/>
</dbReference>
<evidence type="ECO:0000256" key="7">
    <source>
        <dbReference type="ARBA" id="ARBA00023065"/>
    </source>
</evidence>
<evidence type="ECO:0000256" key="1">
    <source>
        <dbReference type="ARBA" id="ARBA00022448"/>
    </source>
</evidence>
<keyword evidence="1" id="KW-0813">Transport</keyword>
<dbReference type="KEGG" id="rge:RGE_18980"/>
<dbReference type="EMBL" id="AP012320">
    <property type="protein sequence ID" value="BAL95239.1"/>
    <property type="molecule type" value="Genomic_DNA"/>
</dbReference>
<evidence type="ECO:0000256" key="10">
    <source>
        <dbReference type="SAM" id="Phobius"/>
    </source>
</evidence>
<keyword evidence="12" id="KW-1185">Reference proteome</keyword>
<dbReference type="AlphaFoldDB" id="I0HQF2"/>
<feature type="transmembrane region" description="Helical" evidence="10">
    <location>
        <begin position="43"/>
        <end position="72"/>
    </location>
</feature>
<dbReference type="Pfam" id="PF03814">
    <property type="entry name" value="KdpA"/>
    <property type="match status" value="1"/>
</dbReference>
<evidence type="ECO:0000256" key="6">
    <source>
        <dbReference type="ARBA" id="ARBA00022989"/>
    </source>
</evidence>
<evidence type="ECO:0000256" key="5">
    <source>
        <dbReference type="ARBA" id="ARBA00022958"/>
    </source>
</evidence>
<evidence type="ECO:0000256" key="9">
    <source>
        <dbReference type="SAM" id="MobiDB-lite"/>
    </source>
</evidence>
<organism evidence="11 12">
    <name type="scientific">Rubrivivax gelatinosus (strain NBRC 100245 / IL144)</name>
    <dbReference type="NCBI Taxonomy" id="983917"/>
    <lineage>
        <taxon>Bacteria</taxon>
        <taxon>Pseudomonadati</taxon>
        <taxon>Pseudomonadota</taxon>
        <taxon>Betaproteobacteria</taxon>
        <taxon>Burkholderiales</taxon>
        <taxon>Sphaerotilaceae</taxon>
        <taxon>Rubrivivax</taxon>
    </lineage>
</organism>
<keyword evidence="5" id="KW-0630">Potassium</keyword>
<sequence length="174" mass="18502">MARRRRPDAGLNGSGNAGALHERLALRRGPARARPAGLSRRSVAAAGGLLVTAAAWLQLAAFVALLLLLIAWPRGRAIGAVVQGRFALGSRLEAPLYRLAGVDVEREHGWVGYALGLMLFYGIGVLAVYAVQRLQAVLPLNPQALPAVSPTRRSTRPSASSRTRTGRATVANRR</sequence>
<keyword evidence="8 10" id="KW-0472">Membrane</keyword>
<dbReference type="InterPro" id="IPR004623">
    <property type="entry name" value="KdpA"/>
</dbReference>
<gene>
    <name evidence="11" type="ordered locus">RGE_18980</name>
</gene>
<keyword evidence="7" id="KW-0406">Ion transport</keyword>
<protein>
    <submittedName>
        <fullName evidence="11">Potassium-transporting ATPase A chain (Pseudo)</fullName>
    </submittedName>
</protein>
<evidence type="ECO:0000313" key="11">
    <source>
        <dbReference type="EMBL" id="BAL95239.1"/>
    </source>
</evidence>
<dbReference type="PATRIC" id="fig|983917.3.peg.1833"/>
<keyword evidence="2" id="KW-1003">Cell membrane</keyword>
<dbReference type="PANTHER" id="PTHR30607">
    <property type="entry name" value="POTASSIUM-TRANSPORTING ATPASE A CHAIN"/>
    <property type="match status" value="1"/>
</dbReference>
<dbReference type="Proteomes" id="UP000007883">
    <property type="component" value="Chromosome"/>
</dbReference>
<evidence type="ECO:0000256" key="8">
    <source>
        <dbReference type="ARBA" id="ARBA00023136"/>
    </source>
</evidence>
<reference evidence="11 12" key="1">
    <citation type="journal article" date="2012" name="J. Bacteriol.">
        <title>Complete genome sequence of phototrophic betaproteobacterium Rubrivivax gelatinosus IL144.</title>
        <authorList>
            <person name="Nagashima S."/>
            <person name="Kamimura A."/>
            <person name="Shimizu T."/>
            <person name="Nakamura-isaki S."/>
            <person name="Aono E."/>
            <person name="Sakamoto K."/>
            <person name="Ichikawa N."/>
            <person name="Nakazawa H."/>
            <person name="Sekine M."/>
            <person name="Yamazaki S."/>
            <person name="Fujita N."/>
            <person name="Shimada K."/>
            <person name="Hanada S."/>
            <person name="Nagashima K.V.P."/>
        </authorList>
    </citation>
    <scope>NUCLEOTIDE SEQUENCE [LARGE SCALE GENOMIC DNA]</scope>
    <source>
        <strain evidence="12">NBRC 100245 / IL144</strain>
    </source>
</reference>
<name>I0HQF2_RUBGI</name>
<proteinExistence type="predicted"/>
<dbReference type="eggNOG" id="COG2060">
    <property type="taxonomic scope" value="Bacteria"/>
</dbReference>
<evidence type="ECO:0000256" key="3">
    <source>
        <dbReference type="ARBA" id="ARBA00022538"/>
    </source>
</evidence>
<feature type="region of interest" description="Disordered" evidence="9">
    <location>
        <begin position="148"/>
        <end position="174"/>
    </location>
</feature>
<keyword evidence="6 10" id="KW-1133">Transmembrane helix</keyword>
<dbReference type="HOGENOM" id="CLU_1538931_0_0_4"/>
<feature type="transmembrane region" description="Helical" evidence="10">
    <location>
        <begin position="110"/>
        <end position="131"/>
    </location>
</feature>
<dbReference type="GO" id="GO:0005886">
    <property type="term" value="C:plasma membrane"/>
    <property type="evidence" value="ECO:0007669"/>
    <property type="project" value="TreeGrafter"/>
</dbReference>
<evidence type="ECO:0000256" key="2">
    <source>
        <dbReference type="ARBA" id="ARBA00022475"/>
    </source>
</evidence>